<evidence type="ECO:0000313" key="3">
    <source>
        <dbReference type="Proteomes" id="UP000800200"/>
    </source>
</evidence>
<dbReference type="OrthoDB" id="2126185at2759"/>
<feature type="transmembrane region" description="Helical" evidence="1">
    <location>
        <begin position="126"/>
        <end position="143"/>
    </location>
</feature>
<keyword evidence="3" id="KW-1185">Reference proteome</keyword>
<keyword evidence="1" id="KW-1133">Transmembrane helix</keyword>
<feature type="transmembrane region" description="Helical" evidence="1">
    <location>
        <begin position="199"/>
        <end position="217"/>
    </location>
</feature>
<evidence type="ECO:0000256" key="1">
    <source>
        <dbReference type="SAM" id="Phobius"/>
    </source>
</evidence>
<gene>
    <name evidence="2" type="ORF">K469DRAFT_674463</name>
</gene>
<keyword evidence="1" id="KW-0812">Transmembrane</keyword>
<feature type="transmembrane region" description="Helical" evidence="1">
    <location>
        <begin position="276"/>
        <end position="297"/>
    </location>
</feature>
<proteinExistence type="predicted"/>
<protein>
    <submittedName>
        <fullName evidence="2">Uncharacterized protein</fullName>
    </submittedName>
</protein>
<dbReference type="AlphaFoldDB" id="A0A6A6DLG8"/>
<accession>A0A6A6DLG8</accession>
<dbReference type="Proteomes" id="UP000800200">
    <property type="component" value="Unassembled WGS sequence"/>
</dbReference>
<feature type="transmembrane region" description="Helical" evidence="1">
    <location>
        <begin position="57"/>
        <end position="76"/>
    </location>
</feature>
<keyword evidence="1" id="KW-0472">Membrane</keyword>
<feature type="transmembrane region" description="Helical" evidence="1">
    <location>
        <begin position="155"/>
        <end position="179"/>
    </location>
</feature>
<dbReference type="EMBL" id="ML994668">
    <property type="protein sequence ID" value="KAF2179268.1"/>
    <property type="molecule type" value="Genomic_DNA"/>
</dbReference>
<organism evidence="2 3">
    <name type="scientific">Zopfia rhizophila CBS 207.26</name>
    <dbReference type="NCBI Taxonomy" id="1314779"/>
    <lineage>
        <taxon>Eukaryota</taxon>
        <taxon>Fungi</taxon>
        <taxon>Dikarya</taxon>
        <taxon>Ascomycota</taxon>
        <taxon>Pezizomycotina</taxon>
        <taxon>Dothideomycetes</taxon>
        <taxon>Dothideomycetes incertae sedis</taxon>
        <taxon>Zopfiaceae</taxon>
        <taxon>Zopfia</taxon>
    </lineage>
</organism>
<evidence type="ECO:0000313" key="2">
    <source>
        <dbReference type="EMBL" id="KAF2179268.1"/>
    </source>
</evidence>
<reference evidence="2" key="1">
    <citation type="journal article" date="2020" name="Stud. Mycol.">
        <title>101 Dothideomycetes genomes: a test case for predicting lifestyles and emergence of pathogens.</title>
        <authorList>
            <person name="Haridas S."/>
            <person name="Albert R."/>
            <person name="Binder M."/>
            <person name="Bloem J."/>
            <person name="Labutti K."/>
            <person name="Salamov A."/>
            <person name="Andreopoulos B."/>
            <person name="Baker S."/>
            <person name="Barry K."/>
            <person name="Bills G."/>
            <person name="Bluhm B."/>
            <person name="Cannon C."/>
            <person name="Castanera R."/>
            <person name="Culley D."/>
            <person name="Daum C."/>
            <person name="Ezra D."/>
            <person name="Gonzalez J."/>
            <person name="Henrissat B."/>
            <person name="Kuo A."/>
            <person name="Liang C."/>
            <person name="Lipzen A."/>
            <person name="Lutzoni F."/>
            <person name="Magnuson J."/>
            <person name="Mondo S."/>
            <person name="Nolan M."/>
            <person name="Ohm R."/>
            <person name="Pangilinan J."/>
            <person name="Park H.-J."/>
            <person name="Ramirez L."/>
            <person name="Alfaro M."/>
            <person name="Sun H."/>
            <person name="Tritt A."/>
            <person name="Yoshinaga Y."/>
            <person name="Zwiers L.-H."/>
            <person name="Turgeon B."/>
            <person name="Goodwin S."/>
            <person name="Spatafora J."/>
            <person name="Crous P."/>
            <person name="Grigoriev I."/>
        </authorList>
    </citation>
    <scope>NUCLEOTIDE SEQUENCE</scope>
    <source>
        <strain evidence="2">CBS 207.26</strain>
    </source>
</reference>
<sequence>MAGENPKTAAEYDSNIRAYTIFCSYMLLCISLAVFIIRNLLVSFNSLSPPGFNRRHVLLFSFLATASLCTTWYYMYQYFVDSYQRWVYWQEFYGRPIVNLELGRWLRETELFREAWLAAIVGVHRYWWTAQIFLFACGLGLNLEQKGTRKGIKHTWAFMLLGQVVAISFATNLFLISLLLTPKSCKPAQKDAPRKNKWIGPWLLNFIAVFGTLWPAYSLQDPEFQAPPHILHPPRFLRLLLVPHFVLLLLPIARAVLPTKYVSDEDVPFADRAYNFMWNIVIGGGGMLVLKASAAVWREFGFSVLVPTLFETPAVSSVGWDVIFCWITWYAWWKVQKVSFDDVIGVEGSVEEKEVEVEETN</sequence>
<name>A0A6A6DLG8_9PEZI</name>
<feature type="transmembrane region" description="Helical" evidence="1">
    <location>
        <begin position="16"/>
        <end position="37"/>
    </location>
</feature>
<feature type="transmembrane region" description="Helical" evidence="1">
    <location>
        <begin position="237"/>
        <end position="256"/>
    </location>
</feature>